<dbReference type="Proteomes" id="UP001234297">
    <property type="component" value="Chromosome 11"/>
</dbReference>
<comment type="caution">
    <text evidence="1">The sequence shown here is derived from an EMBL/GenBank/DDBJ whole genome shotgun (WGS) entry which is preliminary data.</text>
</comment>
<dbReference type="EMBL" id="CM056819">
    <property type="protein sequence ID" value="KAJ8623853.1"/>
    <property type="molecule type" value="Genomic_DNA"/>
</dbReference>
<sequence>MESEEYRSHEFVSINQNPSIPPPPLDFLPKNVKIEASSSTNGLLCCTIEGILIRYLICKPATKQWRMIPNPKTCYSTHKNEMVVQSSAPLQYKIIRFSRSEHNIDHLICEIFDLRSWRWRPSNDMEDIESLKPTPEVLTKGSSTGRIFSFHVDNEKGRMHVLCIPQEQSSINEYEFRRPFKDRIVISILTLSILVLTAFSVLDSVERVSYFEIL</sequence>
<name>A0ACC2KRY8_PERAE</name>
<accession>A0ACC2KRY8</accession>
<organism evidence="1 2">
    <name type="scientific">Persea americana</name>
    <name type="common">Avocado</name>
    <dbReference type="NCBI Taxonomy" id="3435"/>
    <lineage>
        <taxon>Eukaryota</taxon>
        <taxon>Viridiplantae</taxon>
        <taxon>Streptophyta</taxon>
        <taxon>Embryophyta</taxon>
        <taxon>Tracheophyta</taxon>
        <taxon>Spermatophyta</taxon>
        <taxon>Magnoliopsida</taxon>
        <taxon>Magnoliidae</taxon>
        <taxon>Laurales</taxon>
        <taxon>Lauraceae</taxon>
        <taxon>Persea</taxon>
    </lineage>
</organism>
<evidence type="ECO:0000313" key="1">
    <source>
        <dbReference type="EMBL" id="KAJ8623853.1"/>
    </source>
</evidence>
<proteinExistence type="predicted"/>
<evidence type="ECO:0000313" key="2">
    <source>
        <dbReference type="Proteomes" id="UP001234297"/>
    </source>
</evidence>
<gene>
    <name evidence="1" type="ORF">MRB53_032383</name>
</gene>
<protein>
    <submittedName>
        <fullName evidence="1">Uncharacterized protein</fullName>
    </submittedName>
</protein>
<keyword evidence="2" id="KW-1185">Reference proteome</keyword>
<reference evidence="1 2" key="1">
    <citation type="journal article" date="2022" name="Hortic Res">
        <title>A haplotype resolved chromosomal level avocado genome allows analysis of novel avocado genes.</title>
        <authorList>
            <person name="Nath O."/>
            <person name="Fletcher S.J."/>
            <person name="Hayward A."/>
            <person name="Shaw L.M."/>
            <person name="Masouleh A.K."/>
            <person name="Furtado A."/>
            <person name="Henry R.J."/>
            <person name="Mitter N."/>
        </authorList>
    </citation>
    <scope>NUCLEOTIDE SEQUENCE [LARGE SCALE GENOMIC DNA]</scope>
    <source>
        <strain evidence="2">cv. Hass</strain>
    </source>
</reference>